<evidence type="ECO:0000256" key="4">
    <source>
        <dbReference type="PROSITE-ProRule" id="PRU00169"/>
    </source>
</evidence>
<dbReference type="SUPFAM" id="SSF52172">
    <property type="entry name" value="CheY-like"/>
    <property type="match status" value="1"/>
</dbReference>
<feature type="domain" description="Histidine kinase" evidence="5">
    <location>
        <begin position="37"/>
        <end position="159"/>
    </location>
</feature>
<feature type="domain" description="Response regulatory" evidence="6">
    <location>
        <begin position="177"/>
        <end position="292"/>
    </location>
</feature>
<name>A0ABY1H8Z2_9GAMM</name>
<evidence type="ECO:0000256" key="3">
    <source>
        <dbReference type="ARBA" id="ARBA00022553"/>
    </source>
</evidence>
<dbReference type="SMART" id="SM00448">
    <property type="entry name" value="REC"/>
    <property type="match status" value="1"/>
</dbReference>
<dbReference type="Gene3D" id="3.40.50.2300">
    <property type="match status" value="1"/>
</dbReference>
<accession>A0ABY1H8Z2</accession>
<dbReference type="PRINTS" id="PR00344">
    <property type="entry name" value="BCTRLSENSOR"/>
</dbReference>
<evidence type="ECO:0000313" key="7">
    <source>
        <dbReference type="EMBL" id="SGY84663.1"/>
    </source>
</evidence>
<comment type="caution">
    <text evidence="7">The sequence shown here is derived from an EMBL/GenBank/DDBJ whole genome shotgun (WGS) entry which is preliminary data.</text>
</comment>
<protein>
    <recommendedName>
        <fullName evidence="2">histidine kinase</fullName>
        <ecNumber evidence="2">2.7.13.3</ecNumber>
    </recommendedName>
</protein>
<proteinExistence type="predicted"/>
<dbReference type="InterPro" id="IPR004358">
    <property type="entry name" value="Sig_transdc_His_kin-like_C"/>
</dbReference>
<dbReference type="InterPro" id="IPR005467">
    <property type="entry name" value="His_kinase_dom"/>
</dbReference>
<dbReference type="InterPro" id="IPR003594">
    <property type="entry name" value="HATPase_dom"/>
</dbReference>
<dbReference type="Pfam" id="PF00072">
    <property type="entry name" value="Response_reg"/>
    <property type="match status" value="1"/>
</dbReference>
<gene>
    <name evidence="7" type="ORF">MT2528_0687</name>
</gene>
<dbReference type="PROSITE" id="PS50110">
    <property type="entry name" value="RESPONSE_REGULATORY"/>
    <property type="match status" value="1"/>
</dbReference>
<dbReference type="EMBL" id="FPLJ01000020">
    <property type="protein sequence ID" value="SGY84663.1"/>
    <property type="molecule type" value="Genomic_DNA"/>
</dbReference>
<evidence type="ECO:0000313" key="8">
    <source>
        <dbReference type="Proteomes" id="UP000182660"/>
    </source>
</evidence>
<keyword evidence="3 4" id="KW-0597">Phosphoprotein</keyword>
<dbReference type="SUPFAM" id="SSF55874">
    <property type="entry name" value="ATPase domain of HSP90 chaperone/DNA topoisomerase II/histidine kinase"/>
    <property type="match status" value="1"/>
</dbReference>
<dbReference type="CDD" id="cd00156">
    <property type="entry name" value="REC"/>
    <property type="match status" value="1"/>
</dbReference>
<reference evidence="7 8" key="1">
    <citation type="submission" date="2016-11" db="EMBL/GenBank/DDBJ databases">
        <authorList>
            <person name="Klemetsen T."/>
        </authorList>
    </citation>
    <scope>NUCLEOTIDE SEQUENCE [LARGE SCALE GENOMIC DNA]</scope>
    <source>
        <strain evidence="7">MT 2528</strain>
    </source>
</reference>
<evidence type="ECO:0000259" key="6">
    <source>
        <dbReference type="PROSITE" id="PS50110"/>
    </source>
</evidence>
<dbReference type="Proteomes" id="UP000182660">
    <property type="component" value="Unassembled WGS sequence"/>
</dbReference>
<organism evidence="7 8">
    <name type="scientific">Moritella viscosa</name>
    <dbReference type="NCBI Taxonomy" id="80854"/>
    <lineage>
        <taxon>Bacteria</taxon>
        <taxon>Pseudomonadati</taxon>
        <taxon>Pseudomonadota</taxon>
        <taxon>Gammaproteobacteria</taxon>
        <taxon>Alteromonadales</taxon>
        <taxon>Moritellaceae</taxon>
        <taxon>Moritella</taxon>
    </lineage>
</organism>
<dbReference type="SMART" id="SM00387">
    <property type="entry name" value="HATPase_c"/>
    <property type="match status" value="1"/>
</dbReference>
<keyword evidence="8" id="KW-1185">Reference proteome</keyword>
<dbReference type="Gene3D" id="3.30.565.10">
    <property type="entry name" value="Histidine kinase-like ATPase, C-terminal domain"/>
    <property type="match status" value="1"/>
</dbReference>
<dbReference type="InterPro" id="IPR011006">
    <property type="entry name" value="CheY-like_superfamily"/>
</dbReference>
<evidence type="ECO:0000259" key="5">
    <source>
        <dbReference type="PROSITE" id="PS50109"/>
    </source>
</evidence>
<feature type="modified residue" description="4-aspartylphosphate" evidence="4">
    <location>
        <position position="226"/>
    </location>
</feature>
<dbReference type="InterPro" id="IPR001789">
    <property type="entry name" value="Sig_transdc_resp-reg_receiver"/>
</dbReference>
<comment type="catalytic activity">
    <reaction evidence="1">
        <text>ATP + protein L-histidine = ADP + protein N-phospho-L-histidine.</text>
        <dbReference type="EC" id="2.7.13.3"/>
    </reaction>
</comment>
<dbReference type="PROSITE" id="PS50109">
    <property type="entry name" value="HIS_KIN"/>
    <property type="match status" value="1"/>
</dbReference>
<dbReference type="InterPro" id="IPR036890">
    <property type="entry name" value="HATPase_C_sf"/>
</dbReference>
<dbReference type="EC" id="2.7.13.3" evidence="2"/>
<evidence type="ECO:0000256" key="1">
    <source>
        <dbReference type="ARBA" id="ARBA00000085"/>
    </source>
</evidence>
<dbReference type="PANTHER" id="PTHR43547">
    <property type="entry name" value="TWO-COMPONENT HISTIDINE KINASE"/>
    <property type="match status" value="1"/>
</dbReference>
<dbReference type="PANTHER" id="PTHR43547:SF2">
    <property type="entry name" value="HYBRID SIGNAL TRANSDUCTION HISTIDINE KINASE C"/>
    <property type="match status" value="1"/>
</dbReference>
<dbReference type="RefSeq" id="WP_244534118.1">
    <property type="nucleotide sequence ID" value="NZ_CAWRCN010000054.1"/>
</dbReference>
<sequence length="292" mass="32541">MQCIGNIQDYYNKLSIPAGKTLCFHVSEKLPAVISVDSSKLFQVITNMINNALKYSTGKAVRCHIDICQRVGFNEESIIRGYYVRILIQDSGLGMSKSTKELLINPFTVDTESKLKHVSSIGLGLYTCNQLLAQVGGKLRLHSVKNEGTKIMLHFPCQLDSSRLSQRLNPINYSDVHILIVDDNSFNLEVCEAMLAEKQFNTVCANNSKVALTQFVNAEPDVVIVDYQLGEVNGLELIAKMKCIQGNAQTQYFILSANDKNEIVDSACHPDIYFMKKPFNTAIFLSCLGQNN</sequence>
<dbReference type="Pfam" id="PF02518">
    <property type="entry name" value="HATPase_c"/>
    <property type="match status" value="1"/>
</dbReference>
<evidence type="ECO:0000256" key="2">
    <source>
        <dbReference type="ARBA" id="ARBA00012438"/>
    </source>
</evidence>